<gene>
    <name evidence="1" type="ORF">FYJ73_03000</name>
</gene>
<keyword evidence="2" id="KW-1185">Reference proteome</keyword>
<dbReference type="Proteomes" id="UP000438914">
    <property type="component" value="Unassembled WGS sequence"/>
</dbReference>
<dbReference type="AlphaFoldDB" id="A0A7K0KDV1"/>
<evidence type="ECO:0000313" key="2">
    <source>
        <dbReference type="Proteomes" id="UP000438914"/>
    </source>
</evidence>
<dbReference type="InterPro" id="IPR058120">
    <property type="entry name" value="MADS7"/>
</dbReference>
<proteinExistence type="predicted"/>
<organism evidence="1 2">
    <name type="scientific">Hallella mizrahii</name>
    <dbReference type="NCBI Taxonomy" id="2606637"/>
    <lineage>
        <taxon>Bacteria</taxon>
        <taxon>Pseudomonadati</taxon>
        <taxon>Bacteroidota</taxon>
        <taxon>Bacteroidia</taxon>
        <taxon>Bacteroidales</taxon>
        <taxon>Prevotellaceae</taxon>
        <taxon>Hallella</taxon>
    </lineage>
</organism>
<reference evidence="1 2" key="1">
    <citation type="submission" date="2019-08" db="EMBL/GenBank/DDBJ databases">
        <title>In-depth cultivation of the pig gut microbiome towards novel bacterial diversity and tailored functional studies.</title>
        <authorList>
            <person name="Wylensek D."/>
            <person name="Hitch T.C.A."/>
            <person name="Clavel T."/>
        </authorList>
    </citation>
    <scope>NUCLEOTIDE SEQUENCE [LARGE SCALE GENOMIC DNA]</scope>
    <source>
        <strain evidence="1 2">LKV-178-WT-2A</strain>
    </source>
</reference>
<protein>
    <submittedName>
        <fullName evidence="1">Uncharacterized protein</fullName>
    </submittedName>
</protein>
<comment type="caution">
    <text evidence="1">The sequence shown here is derived from an EMBL/GenBank/DDBJ whole genome shotgun (WGS) entry which is preliminary data.</text>
</comment>
<evidence type="ECO:0000313" key="1">
    <source>
        <dbReference type="EMBL" id="MST83655.1"/>
    </source>
</evidence>
<name>A0A7K0KDV1_9BACT</name>
<dbReference type="EMBL" id="VUNG01000004">
    <property type="protein sequence ID" value="MST83655.1"/>
    <property type="molecule type" value="Genomic_DNA"/>
</dbReference>
<dbReference type="RefSeq" id="WP_154533236.1">
    <property type="nucleotide sequence ID" value="NZ_VUNG01000004.1"/>
</dbReference>
<dbReference type="NCBIfam" id="NF047733">
    <property type="entry name" value="antiphage_MADS7"/>
    <property type="match status" value="1"/>
</dbReference>
<sequence>MSQVLKLKKGSVAGGFMNKDILFVDVKSVRLDRVLTNLFLKMYANGAPLSPLVRRGGYDIENIEEILCKLEEKGKFKGVVANSGAVEDWLRSSLLELVNRGNVVKEHVATLKPLHLLSWRLQNTKYCRDYRASDQLYLMLHSNPSVMAGLVSYLSKGWDKHSGNIVSSENLDVDTTGILYLTQPMKEKNNTRKEIESTPEPFLKEQAALFCDDIRRLLLYKDVLPRTVFIDYLRILCGFHLCLYTLKLVYLLPKMVVAGTRDIPDDWSMVVDVTDNLDSPVAPYACSDMERTENGYGRYIRATYMIDYVQKRRGCSVDEALRILANDNNHSDGYYESDLNNIRDGLPKSSETEFDQEDLKEMLELFPEDDYFDKLIHILEKSNLGASQLRFTRDFVDSVSMKNTSSKLLADSRSRRHPRRGALGSKLLETLVQLLVIQDKPNGGFETRSLSIDELVEEIRNRYGLIINGLAEDRFAETGVEANEAFRINMEAFKDKLRQIGFYTDMSDAYILQKIRPRYKLES</sequence>
<dbReference type="Pfam" id="PF26611">
    <property type="entry name" value="MAD7"/>
    <property type="match status" value="1"/>
</dbReference>
<accession>A0A7K0KDV1</accession>